<dbReference type="EMBL" id="BMFD01000009">
    <property type="protein sequence ID" value="GGC46122.1"/>
    <property type="molecule type" value="Genomic_DNA"/>
</dbReference>
<dbReference type="InterPro" id="IPR011042">
    <property type="entry name" value="6-blade_b-propeller_TolB-like"/>
</dbReference>
<reference evidence="4" key="1">
    <citation type="journal article" date="2019" name="Int. J. Syst. Evol. Microbiol.">
        <title>The Global Catalogue of Microorganisms (GCM) 10K type strain sequencing project: providing services to taxonomists for standard genome sequencing and annotation.</title>
        <authorList>
            <consortium name="The Broad Institute Genomics Platform"/>
            <consortium name="The Broad Institute Genome Sequencing Center for Infectious Disease"/>
            <person name="Wu L."/>
            <person name="Ma J."/>
        </authorList>
    </citation>
    <scope>NUCLEOTIDE SEQUENCE [LARGE SCALE GENOMIC DNA]</scope>
    <source>
        <strain evidence="4">CGMCC 1.12479</strain>
    </source>
</reference>
<gene>
    <name evidence="3" type="ORF">GCM10010993_25880</name>
</gene>
<organism evidence="3 4">
    <name type="scientific">Belliella aquatica</name>
    <dbReference type="NCBI Taxonomy" id="1323734"/>
    <lineage>
        <taxon>Bacteria</taxon>
        <taxon>Pseudomonadati</taxon>
        <taxon>Bacteroidota</taxon>
        <taxon>Cytophagia</taxon>
        <taxon>Cytophagales</taxon>
        <taxon>Cyclobacteriaceae</taxon>
        <taxon>Belliella</taxon>
    </lineage>
</organism>
<dbReference type="Gene3D" id="3.40.50.1820">
    <property type="entry name" value="alpha/beta hydrolase"/>
    <property type="match status" value="1"/>
</dbReference>
<evidence type="ECO:0000313" key="4">
    <source>
        <dbReference type="Proteomes" id="UP000635885"/>
    </source>
</evidence>
<evidence type="ECO:0000259" key="2">
    <source>
        <dbReference type="Pfam" id="PF00326"/>
    </source>
</evidence>
<evidence type="ECO:0000313" key="3">
    <source>
        <dbReference type="EMBL" id="GGC46122.1"/>
    </source>
</evidence>
<keyword evidence="1" id="KW-0378">Hydrolase</keyword>
<comment type="caution">
    <text evidence="3">The sequence shown here is derived from an EMBL/GenBank/DDBJ whole genome shotgun (WGS) entry which is preliminary data.</text>
</comment>
<dbReference type="PANTHER" id="PTHR42776:SF27">
    <property type="entry name" value="DIPEPTIDYL PEPTIDASE FAMILY MEMBER 6"/>
    <property type="match status" value="1"/>
</dbReference>
<keyword evidence="4" id="KW-1185">Reference proteome</keyword>
<accession>A0ABQ1MZP9</accession>
<feature type="domain" description="Peptidase S9 prolyl oligopeptidase catalytic" evidence="2">
    <location>
        <begin position="554"/>
        <end position="732"/>
    </location>
</feature>
<dbReference type="Gene3D" id="2.120.10.30">
    <property type="entry name" value="TolB, C-terminal domain"/>
    <property type="match status" value="2"/>
</dbReference>
<protein>
    <submittedName>
        <fullName evidence="3">Periplasmic peptidase family S9</fullName>
    </submittedName>
</protein>
<dbReference type="SUPFAM" id="SSF82171">
    <property type="entry name" value="DPP6 N-terminal domain-like"/>
    <property type="match status" value="1"/>
</dbReference>
<dbReference type="PANTHER" id="PTHR42776">
    <property type="entry name" value="SERINE PEPTIDASE S9 FAMILY MEMBER"/>
    <property type="match status" value="1"/>
</dbReference>
<dbReference type="InterPro" id="IPR029058">
    <property type="entry name" value="AB_hydrolase_fold"/>
</dbReference>
<dbReference type="Proteomes" id="UP000635885">
    <property type="component" value="Unassembled WGS sequence"/>
</dbReference>
<name>A0ABQ1MZP9_9BACT</name>
<dbReference type="InterPro" id="IPR001375">
    <property type="entry name" value="Peptidase_S9_cat"/>
</dbReference>
<dbReference type="Pfam" id="PF00326">
    <property type="entry name" value="Peptidase_S9"/>
    <property type="match status" value="1"/>
</dbReference>
<evidence type="ECO:0000256" key="1">
    <source>
        <dbReference type="ARBA" id="ARBA00022801"/>
    </source>
</evidence>
<proteinExistence type="predicted"/>
<dbReference type="SUPFAM" id="SSF53474">
    <property type="entry name" value="alpha/beta-Hydrolases"/>
    <property type="match status" value="1"/>
</dbReference>
<sequence>MFIMKKRYTFSFIFLLLISIQVDVFAQKTRFTIADAIKVKSISSQNLSDDGKYLAGLIADGSARFDVDHFRFQDPSYVNVSAGDFVIIHTATLEEIRPYKDAAKVTSISWAPNSKELVFLEQKGESLHLMHFDVERKRLKEIKISGTPLLANSSLTWTPDSEAVIVNAREASWMERAMTLYNEATKGPIVVYDGNKPFLKWDEIRNTNSLTTILKVNKNNGAAVKLLEESNYSGINISEDGQNLIFSETLPTKTAYVRNEGADYQVAYKMLSNPDSTYLLYKKNKQRRNFNWSDSKSKYAWVDSGQVYIQTLGTDDVKNLTKGKAYSDEEKKKEVKFSIMTWSPQEGKLLLSSDKGYWLVDTNGEDLKMVYEFPKDKESAPSLNFENWSKDERYLYFSYSDKNEWKRGFVKFDLAEQKMEDIRIDKNLYSGVQFAKNSEVVVLNLSDGNMPSDVVVTDWSFNEMQTLTNLNPWMNEKKLTRSELITYRNVDGKELKGILYYPVDYEEGKKYPLVCEVYEGFFANGYNRNMNLFANQGYFALRPSVDLEMGYPGEAWVKGITAAINKLVDEGKVDNDKVGVQGGSYGGYATSLLITQTDRFAAAINISGKVNIMSFLGDSPKIGTRNYTAAEYGQDRIGGTLWDEPLKYLATTAVLYADRIKTPHMIMTGEGDWNVPGTNSRELYYAMRRLGKDVVWVNYLNGGHGAGAASNESDFHDHWNRVFEFYEKHFNKEKKDGDDK</sequence>